<feature type="non-terminal residue" evidence="1">
    <location>
        <position position="1"/>
    </location>
</feature>
<reference evidence="1" key="1">
    <citation type="journal article" date="2015" name="Nature">
        <title>Complex archaea that bridge the gap between prokaryotes and eukaryotes.</title>
        <authorList>
            <person name="Spang A."/>
            <person name="Saw J.H."/>
            <person name="Jorgensen S.L."/>
            <person name="Zaremba-Niedzwiedzka K."/>
            <person name="Martijn J."/>
            <person name="Lind A.E."/>
            <person name="van Eijk R."/>
            <person name="Schleper C."/>
            <person name="Guy L."/>
            <person name="Ettema T.J."/>
        </authorList>
    </citation>
    <scope>NUCLEOTIDE SEQUENCE</scope>
</reference>
<dbReference type="AlphaFoldDB" id="A0A0F9M9G8"/>
<accession>A0A0F9M9G8</accession>
<dbReference type="EMBL" id="LAZR01009320">
    <property type="protein sequence ID" value="KKM73310.1"/>
    <property type="molecule type" value="Genomic_DNA"/>
</dbReference>
<organism evidence="1">
    <name type="scientific">marine sediment metagenome</name>
    <dbReference type="NCBI Taxonomy" id="412755"/>
    <lineage>
        <taxon>unclassified sequences</taxon>
        <taxon>metagenomes</taxon>
        <taxon>ecological metagenomes</taxon>
    </lineage>
</organism>
<evidence type="ECO:0000313" key="1">
    <source>
        <dbReference type="EMBL" id="KKM73310.1"/>
    </source>
</evidence>
<proteinExistence type="predicted"/>
<comment type="caution">
    <text evidence="1">The sequence shown here is derived from an EMBL/GenBank/DDBJ whole genome shotgun (WGS) entry which is preliminary data.</text>
</comment>
<sequence>FVLRYNFQGNMIFHYFVLRYQKSTIMKFTSTLVFSILLINFVSTHAQVPDREISEETTEKNYTFYEDGKPVKKSIKISTTISQDVVFDTLVGNDINASRIRTPKSITKVVNINNNADPDYDETIQFSYTSDASKDFLLEVNDKEIFKALEDSKYLNVTDNKNLSEQNLNDLIIITDTHRNVIKLVLEEYQSNN</sequence>
<name>A0A0F9M9G8_9ZZZZ</name>
<protein>
    <submittedName>
        <fullName evidence="1">Uncharacterized protein</fullName>
    </submittedName>
</protein>
<gene>
    <name evidence="1" type="ORF">LCGC14_1411740</name>
</gene>